<dbReference type="GO" id="GO:0010499">
    <property type="term" value="P:proteasomal ubiquitin-independent protein catabolic process"/>
    <property type="evidence" value="ECO:0007669"/>
    <property type="project" value="UniProtKB-ARBA"/>
</dbReference>
<dbReference type="SMART" id="SM00948">
    <property type="entry name" value="Proteasome_A_N"/>
    <property type="match status" value="1"/>
</dbReference>
<dbReference type="STRING" id="2163413.A0A4P6XIW4"/>
<dbReference type="GO" id="GO:0005634">
    <property type="term" value="C:nucleus"/>
    <property type="evidence" value="ECO:0007669"/>
    <property type="project" value="UniProtKB-SubCell"/>
</dbReference>
<keyword evidence="6" id="KW-0539">Nucleus</keyword>
<proteinExistence type="inferred from homology"/>
<dbReference type="PROSITE" id="PS00854">
    <property type="entry name" value="PROTEASOME_BETA_1"/>
    <property type="match status" value="1"/>
</dbReference>
<dbReference type="PROSITE" id="PS51475">
    <property type="entry name" value="PROTEASOME_ALPHA_2"/>
    <property type="match status" value="1"/>
</dbReference>
<dbReference type="NCBIfam" id="NF003075">
    <property type="entry name" value="PRK03996.1"/>
    <property type="match status" value="1"/>
</dbReference>
<comment type="function">
    <text evidence="1">The proteasome is a multicatalytic proteinase complex which is characterized by its ability to cleave peptides with Arg, Phe, Tyr, Leu, and Glu adjacent to the leaving group at neutral or slightly basic pH. The proteasome has an ATP-dependent proteolytic activity.</text>
</comment>
<dbReference type="Gene3D" id="3.60.20.10">
    <property type="entry name" value="Glutamine Phosphoribosylpyrophosphate, subunit 1, domain 1"/>
    <property type="match status" value="1"/>
</dbReference>
<dbReference type="EMBL" id="CP034456">
    <property type="protein sequence ID" value="QBM85591.1"/>
    <property type="molecule type" value="Genomic_DNA"/>
</dbReference>
<evidence type="ECO:0000313" key="10">
    <source>
        <dbReference type="Proteomes" id="UP000292447"/>
    </source>
</evidence>
<dbReference type="CDD" id="cd03752">
    <property type="entry name" value="proteasome_alpha_type_4"/>
    <property type="match status" value="1"/>
</dbReference>
<feature type="domain" description="Proteasome alpha-type subunits" evidence="8">
    <location>
        <begin position="74"/>
        <end position="96"/>
    </location>
</feature>
<comment type="function">
    <text evidence="2">The proteasome degrades poly-ubiquitinated proteins in the cytoplasm and in the nucleus. It is essential for the regulated turnover of proteins and for the removal of misfolded proteins. The proteasome is a multicatalytic proteinase complex that is characterized by its ability to cleave peptides with Arg, Phe, Tyr, Leu, and Glu adjacent to the leaving group at neutral or slightly basic pH. It has an ATP-dependent proteolytic activity.</text>
</comment>
<evidence type="ECO:0000256" key="3">
    <source>
        <dbReference type="ARBA" id="ARBA00004123"/>
    </source>
</evidence>
<dbReference type="Pfam" id="PF00227">
    <property type="entry name" value="Proteasome"/>
    <property type="match status" value="1"/>
</dbReference>
<dbReference type="GO" id="GO:0019773">
    <property type="term" value="C:proteasome core complex, alpha-subunit complex"/>
    <property type="evidence" value="ECO:0007669"/>
    <property type="project" value="UniProtKB-UniRule"/>
</dbReference>
<dbReference type="InterPro" id="IPR016050">
    <property type="entry name" value="Proteasome_bsu_CS"/>
</dbReference>
<dbReference type="Pfam" id="PF10584">
    <property type="entry name" value="Proteasome_A_N"/>
    <property type="match status" value="1"/>
</dbReference>
<evidence type="ECO:0000256" key="2">
    <source>
        <dbReference type="ARBA" id="ARBA00003542"/>
    </source>
</evidence>
<sequence>MIFAAITILSNTFHQDHGFWILNHVFVCMISQPTVSAVRHVTSRPTLATVTPPNLYSTRPNNLKLYSAQMSRRYDSRTTIFSPEGRLYQVEYAQEAIANAGTAIGILAKDGVVLACEKKVTSKLLDNDGSAEKLYHLNDQTMCAVAGMTADASILVNNARVTAQRYLKTYNEEIPCELLIKSLCDIKQGYTQHGGLRPFGVSFIYAGHDDRNEFQLFTSNPSGNYSGWKATAIGANNAAAQTLLKKDYKDEITLKEACELAIKVLSKTVDSSNLNSEKLEFATVSLGPQGVVRRIWADTDVNTLIKLTGVLEKPDEE</sequence>
<dbReference type="AlphaFoldDB" id="A0A4P6XIW4"/>
<dbReference type="GO" id="GO:0043161">
    <property type="term" value="P:proteasome-mediated ubiquitin-dependent protein catabolic process"/>
    <property type="evidence" value="ECO:0007669"/>
    <property type="project" value="UniProtKB-ARBA"/>
</dbReference>
<dbReference type="PANTHER" id="PTHR11599">
    <property type="entry name" value="PROTEASOME SUBUNIT ALPHA/BETA"/>
    <property type="match status" value="1"/>
</dbReference>
<dbReference type="InterPro" id="IPR001353">
    <property type="entry name" value="Proteasome_sua/b"/>
</dbReference>
<dbReference type="FunFam" id="3.60.20.10:FF:000031">
    <property type="entry name" value="Proteasome subunit alpha type"/>
    <property type="match status" value="1"/>
</dbReference>
<protein>
    <submittedName>
        <fullName evidence="9">Proteasome subunit alpha 4</fullName>
    </submittedName>
</protein>
<dbReference type="InterPro" id="IPR000426">
    <property type="entry name" value="Proteasome_asu_N"/>
</dbReference>
<reference evidence="10" key="1">
    <citation type="submission" date="2019-03" db="EMBL/GenBank/DDBJ databases">
        <title>Snf2 controls pulcherriminic acid biosynthesis and connects pigmentation and antifungal activity of the yeast Metschnikowia pulcherrima.</title>
        <authorList>
            <person name="Gore-Lloyd D."/>
            <person name="Sumann I."/>
            <person name="Brachmann A.O."/>
            <person name="Schneeberger K."/>
            <person name="Ortiz-Merino R.A."/>
            <person name="Moreno-Beltran M."/>
            <person name="Schlaefli M."/>
            <person name="Kirner P."/>
            <person name="Santos Kron A."/>
            <person name="Wolfe K.H."/>
            <person name="Piel J."/>
            <person name="Ahrens C.H."/>
            <person name="Henk D."/>
            <person name="Freimoser F.M."/>
        </authorList>
    </citation>
    <scope>NUCLEOTIDE SEQUENCE [LARGE SCALE GENOMIC DNA]</scope>
    <source>
        <strain evidence="10">APC 1.2</strain>
    </source>
</reference>
<dbReference type="InterPro" id="IPR050115">
    <property type="entry name" value="Proteasome_alpha"/>
</dbReference>
<comment type="subcellular location">
    <subcellularLocation>
        <location evidence="3">Nucleus</location>
    </subcellularLocation>
</comment>
<dbReference type="InterPro" id="IPR029055">
    <property type="entry name" value="Ntn_hydrolases_N"/>
</dbReference>
<evidence type="ECO:0000313" key="9">
    <source>
        <dbReference type="EMBL" id="QBM85591.1"/>
    </source>
</evidence>
<accession>A0A4P6XIW4</accession>
<keyword evidence="4" id="KW-0963">Cytoplasm</keyword>
<keyword evidence="10" id="KW-1185">Reference proteome</keyword>
<comment type="similarity">
    <text evidence="7">Belongs to the peptidase T1A family.</text>
</comment>
<dbReference type="SUPFAM" id="SSF56235">
    <property type="entry name" value="N-terminal nucleophile aminohydrolases (Ntn hydrolases)"/>
    <property type="match status" value="1"/>
</dbReference>
<evidence type="ECO:0000256" key="1">
    <source>
        <dbReference type="ARBA" id="ARBA00002000"/>
    </source>
</evidence>
<dbReference type="Proteomes" id="UP000292447">
    <property type="component" value="Chromosome I"/>
</dbReference>
<keyword evidence="5 7" id="KW-0647">Proteasome</keyword>
<gene>
    <name evidence="9" type="primary">MPUL0A02130</name>
    <name evidence="9" type="ORF">METSCH_A02130</name>
</gene>
<evidence type="ECO:0000256" key="7">
    <source>
        <dbReference type="PROSITE-ProRule" id="PRU00808"/>
    </source>
</evidence>
<dbReference type="InterPro" id="IPR023332">
    <property type="entry name" value="Proteasome_alpha-type"/>
</dbReference>
<evidence type="ECO:0000256" key="4">
    <source>
        <dbReference type="ARBA" id="ARBA00022490"/>
    </source>
</evidence>
<evidence type="ECO:0000256" key="5">
    <source>
        <dbReference type="ARBA" id="ARBA00022942"/>
    </source>
</evidence>
<evidence type="ECO:0000256" key="6">
    <source>
        <dbReference type="ARBA" id="ARBA00023242"/>
    </source>
</evidence>
<organism evidence="9 10">
    <name type="scientific">Metschnikowia aff. pulcherrima</name>
    <dbReference type="NCBI Taxonomy" id="2163413"/>
    <lineage>
        <taxon>Eukaryota</taxon>
        <taxon>Fungi</taxon>
        <taxon>Dikarya</taxon>
        <taxon>Ascomycota</taxon>
        <taxon>Saccharomycotina</taxon>
        <taxon>Pichiomycetes</taxon>
        <taxon>Metschnikowiaceae</taxon>
        <taxon>Metschnikowia</taxon>
    </lineage>
</organism>
<name>A0A4P6XIW4_9ASCO</name>
<evidence type="ECO:0000259" key="8">
    <source>
        <dbReference type="PROSITE" id="PS00388"/>
    </source>
</evidence>
<dbReference type="PROSITE" id="PS00388">
    <property type="entry name" value="PROTEASOME_ALPHA_1"/>
    <property type="match status" value="1"/>
</dbReference>